<evidence type="ECO:0000313" key="1">
    <source>
        <dbReference type="EMBL" id="VEN41284.1"/>
    </source>
</evidence>
<protein>
    <submittedName>
        <fullName evidence="1">Uncharacterized protein</fullName>
    </submittedName>
</protein>
<organism evidence="1 2">
    <name type="scientific">Callosobruchus maculatus</name>
    <name type="common">Southern cowpea weevil</name>
    <name type="synonym">Pulse bruchid</name>
    <dbReference type="NCBI Taxonomy" id="64391"/>
    <lineage>
        <taxon>Eukaryota</taxon>
        <taxon>Metazoa</taxon>
        <taxon>Ecdysozoa</taxon>
        <taxon>Arthropoda</taxon>
        <taxon>Hexapoda</taxon>
        <taxon>Insecta</taxon>
        <taxon>Pterygota</taxon>
        <taxon>Neoptera</taxon>
        <taxon>Endopterygota</taxon>
        <taxon>Coleoptera</taxon>
        <taxon>Polyphaga</taxon>
        <taxon>Cucujiformia</taxon>
        <taxon>Chrysomeloidea</taxon>
        <taxon>Chrysomelidae</taxon>
        <taxon>Bruchinae</taxon>
        <taxon>Bruchini</taxon>
        <taxon>Callosobruchus</taxon>
    </lineage>
</organism>
<accession>A0A653C068</accession>
<sequence length="67" mass="7266">MAAVASTEEVVLTCDEFEEIKTQVENDLKKCLNDPIFIARITSQIAESVAKSSSECLEACKPTVSNS</sequence>
<dbReference type="EMBL" id="CAACVG010006729">
    <property type="protein sequence ID" value="VEN41284.1"/>
    <property type="molecule type" value="Genomic_DNA"/>
</dbReference>
<keyword evidence="2" id="KW-1185">Reference proteome</keyword>
<evidence type="ECO:0000313" key="2">
    <source>
        <dbReference type="Proteomes" id="UP000410492"/>
    </source>
</evidence>
<dbReference type="AlphaFoldDB" id="A0A653C068"/>
<dbReference type="OrthoDB" id="6738367at2759"/>
<name>A0A653C068_CALMS</name>
<reference evidence="1 2" key="1">
    <citation type="submission" date="2019-01" db="EMBL/GenBank/DDBJ databases">
        <authorList>
            <person name="Sayadi A."/>
        </authorList>
    </citation>
    <scope>NUCLEOTIDE SEQUENCE [LARGE SCALE GENOMIC DNA]</scope>
</reference>
<dbReference type="Proteomes" id="UP000410492">
    <property type="component" value="Unassembled WGS sequence"/>
</dbReference>
<gene>
    <name evidence="1" type="ORF">CALMAC_LOCUS5164</name>
</gene>
<proteinExistence type="predicted"/>